<reference evidence="2 3" key="2">
    <citation type="journal article" date="2017" name="Front. Plant Sci.">
        <title>Gene Classification and Mining of Molecular Markers Useful in Red Clover (Trifolium pratense) Breeding.</title>
        <authorList>
            <person name="Istvanek J."/>
            <person name="Dluhosova J."/>
            <person name="Dluhos P."/>
            <person name="Patkova L."/>
            <person name="Nedelnik J."/>
            <person name="Repkova J."/>
        </authorList>
    </citation>
    <scope>NUCLEOTIDE SEQUENCE [LARGE SCALE GENOMIC DNA]</scope>
    <source>
        <strain evidence="3">cv. Tatra</strain>
        <tissue evidence="2">Young leaves</tissue>
    </source>
</reference>
<protein>
    <submittedName>
        <fullName evidence="2">Copia-type polyprotein</fullName>
    </submittedName>
</protein>
<reference evidence="2 3" key="1">
    <citation type="journal article" date="2014" name="Am. J. Bot.">
        <title>Genome assembly and annotation for red clover (Trifolium pratense; Fabaceae).</title>
        <authorList>
            <person name="Istvanek J."/>
            <person name="Jaros M."/>
            <person name="Krenek A."/>
            <person name="Repkova J."/>
        </authorList>
    </citation>
    <scope>NUCLEOTIDE SEQUENCE [LARGE SCALE GENOMIC DNA]</scope>
    <source>
        <strain evidence="3">cv. Tatra</strain>
        <tissue evidence="2">Young leaves</tissue>
    </source>
</reference>
<gene>
    <name evidence="2" type="ORF">L195_g053840</name>
</gene>
<sequence length="251" mass="29140">ESSDSQAFFSPSEDPMTYNDAAKHEVLKKDMDTEIAAIESNDTWELTHLPAGAKKIGVKWVYKTKYNEEGKIEKHKARLVAKGYSQQHGIDYNELDETVYAEQPLGYQKEGKEMVYRLKKSLYGLKHAPRAWYSKIEAYFSKEGFVKCTHEHTLFVKKESDERIIIVSLYVDDLIFTGNDQTLFDKFKALMERNFAMTDLGKMRYFLGIEVKQTKEGIFMFQQKYACEILKRFNMENCNSVCNPIVLGNKL</sequence>
<organism evidence="2 3">
    <name type="scientific">Trifolium pratense</name>
    <name type="common">Red clover</name>
    <dbReference type="NCBI Taxonomy" id="57577"/>
    <lineage>
        <taxon>Eukaryota</taxon>
        <taxon>Viridiplantae</taxon>
        <taxon>Streptophyta</taxon>
        <taxon>Embryophyta</taxon>
        <taxon>Tracheophyta</taxon>
        <taxon>Spermatophyta</taxon>
        <taxon>Magnoliopsida</taxon>
        <taxon>eudicotyledons</taxon>
        <taxon>Gunneridae</taxon>
        <taxon>Pentapetalae</taxon>
        <taxon>rosids</taxon>
        <taxon>fabids</taxon>
        <taxon>Fabales</taxon>
        <taxon>Fabaceae</taxon>
        <taxon>Papilionoideae</taxon>
        <taxon>50 kb inversion clade</taxon>
        <taxon>NPAAA clade</taxon>
        <taxon>Hologalegina</taxon>
        <taxon>IRL clade</taxon>
        <taxon>Trifolieae</taxon>
        <taxon>Trifolium</taxon>
    </lineage>
</organism>
<dbReference type="SUPFAM" id="SSF56672">
    <property type="entry name" value="DNA/RNA polymerases"/>
    <property type="match status" value="1"/>
</dbReference>
<dbReference type="InterPro" id="IPR013103">
    <property type="entry name" value="RVT_2"/>
</dbReference>
<proteinExistence type="predicted"/>
<evidence type="ECO:0000313" key="2">
    <source>
        <dbReference type="EMBL" id="PNX64094.1"/>
    </source>
</evidence>
<feature type="domain" description="Reverse transcriptase Ty1/copia-type" evidence="1">
    <location>
        <begin position="94"/>
        <end position="246"/>
    </location>
</feature>
<dbReference type="STRING" id="57577.A0A2K3KCT5"/>
<feature type="non-terminal residue" evidence="2">
    <location>
        <position position="251"/>
    </location>
</feature>
<evidence type="ECO:0000313" key="3">
    <source>
        <dbReference type="Proteomes" id="UP000236291"/>
    </source>
</evidence>
<dbReference type="ExpressionAtlas" id="A0A2K3KCT5">
    <property type="expression patterns" value="baseline"/>
</dbReference>
<dbReference type="AlphaFoldDB" id="A0A2K3KCT5"/>
<comment type="caution">
    <text evidence="2">The sequence shown here is derived from an EMBL/GenBank/DDBJ whole genome shotgun (WGS) entry which is preliminary data.</text>
</comment>
<dbReference type="InterPro" id="IPR043502">
    <property type="entry name" value="DNA/RNA_pol_sf"/>
</dbReference>
<evidence type="ECO:0000259" key="1">
    <source>
        <dbReference type="Pfam" id="PF07727"/>
    </source>
</evidence>
<feature type="non-terminal residue" evidence="2">
    <location>
        <position position="1"/>
    </location>
</feature>
<dbReference type="EMBL" id="ASHM01092163">
    <property type="protein sequence ID" value="PNX64094.1"/>
    <property type="molecule type" value="Genomic_DNA"/>
</dbReference>
<dbReference type="Proteomes" id="UP000236291">
    <property type="component" value="Unassembled WGS sequence"/>
</dbReference>
<dbReference type="Pfam" id="PF07727">
    <property type="entry name" value="RVT_2"/>
    <property type="match status" value="1"/>
</dbReference>
<name>A0A2K3KCT5_TRIPR</name>
<accession>A0A2K3KCT5</accession>